<feature type="signal peptide" evidence="1">
    <location>
        <begin position="1"/>
        <end position="18"/>
    </location>
</feature>
<proteinExistence type="predicted"/>
<reference evidence="2" key="1">
    <citation type="journal article" date="2023" name="Mol. Phylogenet. Evol.">
        <title>Genome-scale phylogeny and comparative genomics of the fungal order Sordariales.</title>
        <authorList>
            <person name="Hensen N."/>
            <person name="Bonometti L."/>
            <person name="Westerberg I."/>
            <person name="Brannstrom I.O."/>
            <person name="Guillou S."/>
            <person name="Cros-Aarteil S."/>
            <person name="Calhoun S."/>
            <person name="Haridas S."/>
            <person name="Kuo A."/>
            <person name="Mondo S."/>
            <person name="Pangilinan J."/>
            <person name="Riley R."/>
            <person name="LaButti K."/>
            <person name="Andreopoulos B."/>
            <person name="Lipzen A."/>
            <person name="Chen C."/>
            <person name="Yan M."/>
            <person name="Daum C."/>
            <person name="Ng V."/>
            <person name="Clum A."/>
            <person name="Steindorff A."/>
            <person name="Ohm R.A."/>
            <person name="Martin F."/>
            <person name="Silar P."/>
            <person name="Natvig D.O."/>
            <person name="Lalanne C."/>
            <person name="Gautier V."/>
            <person name="Ament-Velasquez S.L."/>
            <person name="Kruys A."/>
            <person name="Hutchinson M.I."/>
            <person name="Powell A.J."/>
            <person name="Barry K."/>
            <person name="Miller A.N."/>
            <person name="Grigoriev I.V."/>
            <person name="Debuchy R."/>
            <person name="Gladieux P."/>
            <person name="Hiltunen Thoren M."/>
            <person name="Johannesson H."/>
        </authorList>
    </citation>
    <scope>NUCLEOTIDE SEQUENCE</scope>
    <source>
        <strain evidence="2">CBS 315.58</strain>
    </source>
</reference>
<keyword evidence="1" id="KW-0732">Signal</keyword>
<evidence type="ECO:0000313" key="2">
    <source>
        <dbReference type="EMBL" id="KAK4201139.1"/>
    </source>
</evidence>
<dbReference type="EMBL" id="MU863910">
    <property type="protein sequence ID" value="KAK4201139.1"/>
    <property type="molecule type" value="Genomic_DNA"/>
</dbReference>
<keyword evidence="3" id="KW-1185">Reference proteome</keyword>
<dbReference type="AlphaFoldDB" id="A0AAN6XIC3"/>
<organism evidence="2 3">
    <name type="scientific">Triangularia verruculosa</name>
    <dbReference type="NCBI Taxonomy" id="2587418"/>
    <lineage>
        <taxon>Eukaryota</taxon>
        <taxon>Fungi</taxon>
        <taxon>Dikarya</taxon>
        <taxon>Ascomycota</taxon>
        <taxon>Pezizomycotina</taxon>
        <taxon>Sordariomycetes</taxon>
        <taxon>Sordariomycetidae</taxon>
        <taxon>Sordariales</taxon>
        <taxon>Podosporaceae</taxon>
        <taxon>Triangularia</taxon>
    </lineage>
</organism>
<evidence type="ECO:0000313" key="3">
    <source>
        <dbReference type="Proteomes" id="UP001303160"/>
    </source>
</evidence>
<dbReference type="Proteomes" id="UP001303160">
    <property type="component" value="Unassembled WGS sequence"/>
</dbReference>
<reference evidence="2" key="2">
    <citation type="submission" date="2023-05" db="EMBL/GenBank/DDBJ databases">
        <authorList>
            <consortium name="Lawrence Berkeley National Laboratory"/>
            <person name="Steindorff A."/>
            <person name="Hensen N."/>
            <person name="Bonometti L."/>
            <person name="Westerberg I."/>
            <person name="Brannstrom I.O."/>
            <person name="Guillou S."/>
            <person name="Cros-Aarteil S."/>
            <person name="Calhoun S."/>
            <person name="Haridas S."/>
            <person name="Kuo A."/>
            <person name="Mondo S."/>
            <person name="Pangilinan J."/>
            <person name="Riley R."/>
            <person name="Labutti K."/>
            <person name="Andreopoulos B."/>
            <person name="Lipzen A."/>
            <person name="Chen C."/>
            <person name="Yanf M."/>
            <person name="Daum C."/>
            <person name="Ng V."/>
            <person name="Clum A."/>
            <person name="Ohm R."/>
            <person name="Martin F."/>
            <person name="Silar P."/>
            <person name="Natvig D."/>
            <person name="Lalanne C."/>
            <person name="Gautier V."/>
            <person name="Ament-Velasquez S.L."/>
            <person name="Kruys A."/>
            <person name="Hutchinson M.I."/>
            <person name="Powell A.J."/>
            <person name="Barry K."/>
            <person name="Miller A.N."/>
            <person name="Grigoriev I.V."/>
            <person name="Debuchy R."/>
            <person name="Gladieux P."/>
            <person name="Thoren M.H."/>
            <person name="Johannesson H."/>
        </authorList>
    </citation>
    <scope>NUCLEOTIDE SEQUENCE</scope>
    <source>
        <strain evidence="2">CBS 315.58</strain>
    </source>
</reference>
<feature type="chain" id="PRO_5042874042" evidence="1">
    <location>
        <begin position="19"/>
        <end position="259"/>
    </location>
</feature>
<name>A0AAN6XIC3_9PEZI</name>
<accession>A0AAN6XIC3</accession>
<comment type="caution">
    <text evidence="2">The sequence shown here is derived from an EMBL/GenBank/DDBJ whole genome shotgun (WGS) entry which is preliminary data.</text>
</comment>
<sequence length="259" mass="27593">MLSAPVLQLAALGLGALASDCSPYSEVPIWESVESASMESTTVTYTAIKSYSVVPINSWTPNPTSSVWGLAAHTTLETRITARATHKFLAGVVGNQTTNRDVDASLASNDSPIQSGPGDCFGTTRYFNCIYPGDAWQECSSGNWSDIIPVGKVAGIATTCTNFGIHDFLELSNLPGDGVDTPVMTGLCDPVIWTTAGANSKRNIAAGLYNCIWPGFEFQTCSGWHDWTNPWPMQGGIHCNSWGVKTYLSTDEVPGAVSI</sequence>
<protein>
    <submittedName>
        <fullName evidence="2">Uncharacterized protein</fullName>
    </submittedName>
</protein>
<evidence type="ECO:0000256" key="1">
    <source>
        <dbReference type="SAM" id="SignalP"/>
    </source>
</evidence>
<gene>
    <name evidence="2" type="ORF">QBC40DRAFT_223960</name>
</gene>